<dbReference type="RefSeq" id="WP_142880454.1">
    <property type="nucleotide sequence ID" value="NZ_VJMG01000003.1"/>
</dbReference>
<dbReference type="Proteomes" id="UP000316801">
    <property type="component" value="Unassembled WGS sequence"/>
</dbReference>
<organism evidence="1 2">
    <name type="scientific">Rhizobium straminoryzae</name>
    <dbReference type="NCBI Taxonomy" id="1387186"/>
    <lineage>
        <taxon>Bacteria</taxon>
        <taxon>Pseudomonadati</taxon>
        <taxon>Pseudomonadota</taxon>
        <taxon>Alphaproteobacteria</taxon>
        <taxon>Hyphomicrobiales</taxon>
        <taxon>Rhizobiaceae</taxon>
        <taxon>Rhizobium/Agrobacterium group</taxon>
        <taxon>Rhizobium</taxon>
    </lineage>
</organism>
<keyword evidence="2" id="KW-1185">Reference proteome</keyword>
<evidence type="ECO:0000313" key="2">
    <source>
        <dbReference type="Proteomes" id="UP000316801"/>
    </source>
</evidence>
<dbReference type="EMBL" id="VJMG01000003">
    <property type="protein sequence ID" value="TRL43007.1"/>
    <property type="molecule type" value="Genomic_DNA"/>
</dbReference>
<comment type="caution">
    <text evidence="1">The sequence shown here is derived from an EMBL/GenBank/DDBJ whole genome shotgun (WGS) entry which is preliminary data.</text>
</comment>
<gene>
    <name evidence="1" type="ORF">FNA46_00920</name>
</gene>
<accession>A0A549TIG4</accession>
<evidence type="ECO:0000313" key="1">
    <source>
        <dbReference type="EMBL" id="TRL43007.1"/>
    </source>
</evidence>
<dbReference type="AlphaFoldDB" id="A0A549TIG4"/>
<proteinExistence type="predicted"/>
<name>A0A549TIG4_9HYPH</name>
<evidence type="ECO:0008006" key="3">
    <source>
        <dbReference type="Google" id="ProtNLM"/>
    </source>
</evidence>
<protein>
    <recommendedName>
        <fullName evidence="3">DUF707 domain-containing protein</fullName>
    </recommendedName>
</protein>
<reference evidence="1 2" key="1">
    <citation type="submission" date="2019-07" db="EMBL/GenBank/DDBJ databases">
        <title>Ln-dependent methylotrophs.</title>
        <authorList>
            <person name="Tani A."/>
        </authorList>
    </citation>
    <scope>NUCLEOTIDE SEQUENCE [LARGE SCALE GENOMIC DNA]</scope>
    <source>
        <strain evidence="1 2">SM12</strain>
    </source>
</reference>
<sequence>MTIAAGPLATPSASDNWMKAPALSQESLSGSFWRLSSLDTGEISPFLVLAPEGRIGNFFNPAVEYWHVFDGHLCLVNADGQPSAIFTAAQIEDGRIVALGGRGTIGSTNALFILTATDHPEHPIRATPKSMPRRAEFLVAAQRPRRPNLVVVPAGAGSLHGQWQEGIADSKRNWDICVGYYGTERPFLPAAVEYLAHLPQKRKFKLIYDLFYAESPLWGYDRIWLPDDDLLISGEEINRMFHLSRLHELDLCQPALSTGEGSHPTHPITFQKPGGGLRHEPFIEIMCPLFSRRALKICIESFRDSESGYGLDHLWPSFLGRPQTRMAILDQFGVKHTRPIATNYNLGVALAEQQAVFATYGFQLQPIPGVL</sequence>